<sequence length="219" mass="24011">AKGTKGSSVVVVGYRILARFSDTFIQRRRRNLSVGSNIIIVITIRVRPPDLGLNPRRRCLLRLSDIVFPAVAPALSLIGSRPHRTWLGGASSRRWICLRILAPFGFFPPSLVFLQGPGSYLLMMHVGIVNSAREEDSIDSISSIPALKNVDQSTKDGILGTASAPIHMVTAETSNFKEQLWRTFRTIAVSFLVLSGVGALIEDRGLSKGLATFKIKFSH</sequence>
<gene>
    <name evidence="1" type="ORF">B296_00012090</name>
</gene>
<dbReference type="AlphaFoldDB" id="A0A427ATD3"/>
<comment type="caution">
    <text evidence="1">The sequence shown here is derived from an EMBL/GenBank/DDBJ whole genome shotgun (WGS) entry which is preliminary data.</text>
</comment>
<evidence type="ECO:0000313" key="2">
    <source>
        <dbReference type="Proteomes" id="UP000287651"/>
    </source>
</evidence>
<organism evidence="1 2">
    <name type="scientific">Ensete ventricosum</name>
    <name type="common">Abyssinian banana</name>
    <name type="synonym">Musa ensete</name>
    <dbReference type="NCBI Taxonomy" id="4639"/>
    <lineage>
        <taxon>Eukaryota</taxon>
        <taxon>Viridiplantae</taxon>
        <taxon>Streptophyta</taxon>
        <taxon>Embryophyta</taxon>
        <taxon>Tracheophyta</taxon>
        <taxon>Spermatophyta</taxon>
        <taxon>Magnoliopsida</taxon>
        <taxon>Liliopsida</taxon>
        <taxon>Zingiberales</taxon>
        <taxon>Musaceae</taxon>
        <taxon>Ensete</taxon>
    </lineage>
</organism>
<protein>
    <submittedName>
        <fullName evidence="1">Uncharacterized protein</fullName>
    </submittedName>
</protein>
<dbReference type="EMBL" id="AMZH03001385">
    <property type="protein sequence ID" value="RRT79503.1"/>
    <property type="molecule type" value="Genomic_DNA"/>
</dbReference>
<accession>A0A427ATD3</accession>
<evidence type="ECO:0000313" key="1">
    <source>
        <dbReference type="EMBL" id="RRT79503.1"/>
    </source>
</evidence>
<name>A0A427ATD3_ENSVE</name>
<feature type="non-terminal residue" evidence="1">
    <location>
        <position position="1"/>
    </location>
</feature>
<proteinExistence type="predicted"/>
<reference evidence="1 2" key="1">
    <citation type="journal article" date="2014" name="Agronomy (Basel)">
        <title>A Draft Genome Sequence for Ensete ventricosum, the Drought-Tolerant Tree Against Hunger.</title>
        <authorList>
            <person name="Harrison J."/>
            <person name="Moore K.A."/>
            <person name="Paszkiewicz K."/>
            <person name="Jones T."/>
            <person name="Grant M."/>
            <person name="Ambacheew D."/>
            <person name="Muzemil S."/>
            <person name="Studholme D.J."/>
        </authorList>
    </citation>
    <scope>NUCLEOTIDE SEQUENCE [LARGE SCALE GENOMIC DNA]</scope>
</reference>
<dbReference type="Proteomes" id="UP000287651">
    <property type="component" value="Unassembled WGS sequence"/>
</dbReference>